<protein>
    <submittedName>
        <fullName evidence="5">ABC transporter substrate-binding protein</fullName>
    </submittedName>
</protein>
<feature type="signal peptide" evidence="3">
    <location>
        <begin position="1"/>
        <end position="33"/>
    </location>
</feature>
<comment type="caution">
    <text evidence="5">The sequence shown here is derived from an EMBL/GenBank/DDBJ whole genome shotgun (WGS) entry which is preliminary data.</text>
</comment>
<evidence type="ECO:0000256" key="3">
    <source>
        <dbReference type="SAM" id="SignalP"/>
    </source>
</evidence>
<dbReference type="PROSITE" id="PS51257">
    <property type="entry name" value="PROKAR_LIPOPROTEIN"/>
    <property type="match status" value="1"/>
</dbReference>
<dbReference type="Proteomes" id="UP001185899">
    <property type="component" value="Unassembled WGS sequence"/>
</dbReference>
<evidence type="ECO:0000313" key="6">
    <source>
        <dbReference type="Proteomes" id="UP001185899"/>
    </source>
</evidence>
<keyword evidence="2 3" id="KW-0732">Signal</keyword>
<dbReference type="Gene3D" id="3.40.50.2300">
    <property type="match status" value="2"/>
</dbReference>
<name>A0ABU4AVX3_9NOCA</name>
<evidence type="ECO:0000313" key="5">
    <source>
        <dbReference type="EMBL" id="MDV6230353.1"/>
    </source>
</evidence>
<sequence length="443" mass="44461">MSLTPSRPTRAGSKSAKLLVVAATMSAVLAGCAAEAASPTGTATGGSAAVATDQTNTSAVTDLVEYTGGTAGAADQSLEPVTIGWVNQQGGALGFPAATDGAEAAVKYVNENLGGIDGHPLKLETCFVVENEQDGNSCGLQLVNDPEVRTVLFGSTITGNQSFLAVNKGQKPILMANSISSTDAQSDNVFIYNGNPSSIFRGLTTYLDTVVGAKSVALIYPQNAQSADGAKVLQTALDSVGIEVKAVGFDPSTTNLTAAAVASGASDADAIVPLVSTPPTCVAAAKALDTLAVTAPIIGAGSFCFTDQVAQGLGGDAPKWQQISTQTNVADMSQPDVQSYIEASTTAGLSETSQTTPDAALAWGLVATATRFLNAAGGSEATAPAIAEQAKSFTGPLLLGSATVACGANTAEPGLCGAQTRVFEYTGNGSYTALTDWLEPSGT</sequence>
<organism evidence="5 6">
    <name type="scientific">Rhodococcus cercidiphylli</name>
    <dbReference type="NCBI Taxonomy" id="489916"/>
    <lineage>
        <taxon>Bacteria</taxon>
        <taxon>Bacillati</taxon>
        <taxon>Actinomycetota</taxon>
        <taxon>Actinomycetes</taxon>
        <taxon>Mycobacteriales</taxon>
        <taxon>Nocardiaceae</taxon>
        <taxon>Rhodococcus</taxon>
    </lineage>
</organism>
<accession>A0ABU4AVX3</accession>
<gene>
    <name evidence="5" type="ORF">R3P95_07320</name>
</gene>
<evidence type="ECO:0000256" key="1">
    <source>
        <dbReference type="ARBA" id="ARBA00010062"/>
    </source>
</evidence>
<dbReference type="InterPro" id="IPR028082">
    <property type="entry name" value="Peripla_BP_I"/>
</dbReference>
<reference evidence="5 6" key="1">
    <citation type="submission" date="2023-10" db="EMBL/GenBank/DDBJ databases">
        <title>Development of a sustainable strategy for remediation of hydrocarbon-contaminated territories based on the waste exchange concept.</title>
        <authorList>
            <person name="Krivoruchko A."/>
        </authorList>
    </citation>
    <scope>NUCLEOTIDE SEQUENCE [LARGE SCALE GENOMIC DNA]</scope>
    <source>
        <strain evidence="5 6">IEGM 1322</strain>
    </source>
</reference>
<keyword evidence="6" id="KW-1185">Reference proteome</keyword>
<dbReference type="Pfam" id="PF13458">
    <property type="entry name" value="Peripla_BP_6"/>
    <property type="match status" value="1"/>
</dbReference>
<dbReference type="InterPro" id="IPR028081">
    <property type="entry name" value="Leu-bd"/>
</dbReference>
<feature type="domain" description="Leucine-binding protein" evidence="4">
    <location>
        <begin position="80"/>
        <end position="401"/>
    </location>
</feature>
<feature type="chain" id="PRO_5046746879" evidence="3">
    <location>
        <begin position="34"/>
        <end position="443"/>
    </location>
</feature>
<comment type="similarity">
    <text evidence="1">Belongs to the leucine-binding protein family.</text>
</comment>
<proteinExistence type="inferred from homology"/>
<evidence type="ECO:0000256" key="2">
    <source>
        <dbReference type="ARBA" id="ARBA00022729"/>
    </source>
</evidence>
<dbReference type="SUPFAM" id="SSF53822">
    <property type="entry name" value="Periplasmic binding protein-like I"/>
    <property type="match status" value="1"/>
</dbReference>
<evidence type="ECO:0000259" key="4">
    <source>
        <dbReference type="Pfam" id="PF13458"/>
    </source>
</evidence>
<dbReference type="RefSeq" id="WP_317547846.1">
    <property type="nucleotide sequence ID" value="NZ_JAWLKE010000003.1"/>
</dbReference>
<dbReference type="EMBL" id="JAWLKE010000003">
    <property type="protein sequence ID" value="MDV6230353.1"/>
    <property type="molecule type" value="Genomic_DNA"/>
</dbReference>